<reference evidence="1" key="2">
    <citation type="submission" date="2021-04" db="EMBL/GenBank/DDBJ databases">
        <authorList>
            <person name="Gilroy R."/>
        </authorList>
    </citation>
    <scope>NUCLEOTIDE SEQUENCE</scope>
    <source>
        <strain evidence="1">CHK195-6426</strain>
    </source>
</reference>
<dbReference type="RefSeq" id="WP_318705132.1">
    <property type="nucleotide sequence ID" value="NZ_CALWMU010000018.1"/>
</dbReference>
<dbReference type="EMBL" id="DXGH01000014">
    <property type="protein sequence ID" value="HIW80497.1"/>
    <property type="molecule type" value="Genomic_DNA"/>
</dbReference>
<accession>A0A9D1R5K7</accession>
<evidence type="ECO:0000313" key="1">
    <source>
        <dbReference type="EMBL" id="HIW80497.1"/>
    </source>
</evidence>
<proteinExistence type="predicted"/>
<comment type="caution">
    <text evidence="1">The sequence shown here is derived from an EMBL/GenBank/DDBJ whole genome shotgun (WGS) entry which is preliminary data.</text>
</comment>
<dbReference type="AlphaFoldDB" id="A0A9D1R5K7"/>
<name>A0A9D1R5K7_9FIRM</name>
<sequence length="94" mass="10574">MDEKAKPAWMQDELVKDIPPGKLDFLGRMFAEGHGKSQKEMMAMLLPMMKKAKQEKLTFTQQEMTAAIAAIKKHSSPEELKQINKILEKSKGGA</sequence>
<dbReference type="Proteomes" id="UP000824265">
    <property type="component" value="Unassembled WGS sequence"/>
</dbReference>
<gene>
    <name evidence="1" type="ORF">H9742_03050</name>
</gene>
<evidence type="ECO:0000313" key="2">
    <source>
        <dbReference type="Proteomes" id="UP000824265"/>
    </source>
</evidence>
<reference evidence="1" key="1">
    <citation type="journal article" date="2021" name="PeerJ">
        <title>Extensive microbial diversity within the chicken gut microbiome revealed by metagenomics and culture.</title>
        <authorList>
            <person name="Gilroy R."/>
            <person name="Ravi A."/>
            <person name="Getino M."/>
            <person name="Pursley I."/>
            <person name="Horton D.L."/>
            <person name="Alikhan N.F."/>
            <person name="Baker D."/>
            <person name="Gharbi K."/>
            <person name="Hall N."/>
            <person name="Watson M."/>
            <person name="Adriaenssens E.M."/>
            <person name="Foster-Nyarko E."/>
            <person name="Jarju S."/>
            <person name="Secka A."/>
            <person name="Antonio M."/>
            <person name="Oren A."/>
            <person name="Chaudhuri R.R."/>
            <person name="La Ragione R."/>
            <person name="Hildebrand F."/>
            <person name="Pallen M.J."/>
        </authorList>
    </citation>
    <scope>NUCLEOTIDE SEQUENCE</scope>
    <source>
        <strain evidence="1">CHK195-6426</strain>
    </source>
</reference>
<organism evidence="1 2">
    <name type="scientific">Candidatus Acetatifactor stercoripullorum</name>
    <dbReference type="NCBI Taxonomy" id="2838414"/>
    <lineage>
        <taxon>Bacteria</taxon>
        <taxon>Bacillati</taxon>
        <taxon>Bacillota</taxon>
        <taxon>Clostridia</taxon>
        <taxon>Lachnospirales</taxon>
        <taxon>Lachnospiraceae</taxon>
        <taxon>Acetatifactor</taxon>
    </lineage>
</organism>
<protein>
    <submittedName>
        <fullName evidence="1">Uncharacterized protein</fullName>
    </submittedName>
</protein>